<dbReference type="OrthoDB" id="8005616at2"/>
<reference evidence="3 4" key="1">
    <citation type="submission" date="2019-06" db="EMBL/GenBank/DDBJ databases">
        <authorList>
            <person name="Rodrigo-Torres L."/>
            <person name="Arahal R. D."/>
            <person name="Lucena T."/>
        </authorList>
    </citation>
    <scope>NUCLEOTIDE SEQUENCE [LARGE SCALE GENOMIC DNA]</scope>
    <source>
        <strain evidence="3 4">SW08-7</strain>
    </source>
</reference>
<dbReference type="RefSeq" id="WP_144760304.1">
    <property type="nucleotide sequence ID" value="NZ_BPQI01000015.1"/>
</dbReference>
<evidence type="ECO:0000256" key="1">
    <source>
        <dbReference type="SAM" id="MobiDB-lite"/>
    </source>
</evidence>
<name>A0A564FTD2_9HYPH</name>
<accession>A0A564FTD2</accession>
<evidence type="ECO:0000313" key="4">
    <source>
        <dbReference type="Proteomes" id="UP000401717"/>
    </source>
</evidence>
<protein>
    <submittedName>
        <fullName evidence="3">Uncharacterized protein</fullName>
    </submittedName>
</protein>
<evidence type="ECO:0000313" key="2">
    <source>
        <dbReference type="EMBL" id="GJD54850.1"/>
    </source>
</evidence>
<dbReference type="Proteomes" id="UP001055303">
    <property type="component" value="Unassembled WGS sequence"/>
</dbReference>
<reference evidence="2" key="3">
    <citation type="submission" date="2021-08" db="EMBL/GenBank/DDBJ databases">
        <authorList>
            <person name="Tani A."/>
            <person name="Ola A."/>
            <person name="Ogura Y."/>
            <person name="Katsura K."/>
            <person name="Hayashi T."/>
        </authorList>
    </citation>
    <scope>NUCLEOTIDE SEQUENCE</scope>
    <source>
        <strain evidence="2">DSM 22415</strain>
    </source>
</reference>
<keyword evidence="5" id="KW-1185">Reference proteome</keyword>
<dbReference type="AlphaFoldDB" id="A0A564FTD2"/>
<proteinExistence type="predicted"/>
<dbReference type="EMBL" id="CABFVH010000003">
    <property type="protein sequence ID" value="VUF11068.1"/>
    <property type="molecule type" value="Genomic_DNA"/>
</dbReference>
<sequence length="172" mass="17669">MRLLARLAAALAAVALAPLVMVWEGGRWVLKTLARPDPVLPTAVAAEDYLDAAAAPPPAVPTVAGVPARHPLGVALVLHARHVAAGGDPVDLSALPADVATWLHSLAPDELAVLARTLPHEAEALAAGTGTVPGLRGPHDADVSADPVTHPQADADASAPVYSWPHRRDRSD</sequence>
<evidence type="ECO:0000313" key="5">
    <source>
        <dbReference type="Proteomes" id="UP001055303"/>
    </source>
</evidence>
<dbReference type="Proteomes" id="UP000401717">
    <property type="component" value="Unassembled WGS sequence"/>
</dbReference>
<evidence type="ECO:0000313" key="3">
    <source>
        <dbReference type="EMBL" id="VUF11068.1"/>
    </source>
</evidence>
<dbReference type="EMBL" id="BPQI01000015">
    <property type="protein sequence ID" value="GJD54850.1"/>
    <property type="molecule type" value="Genomic_DNA"/>
</dbReference>
<organism evidence="3 4">
    <name type="scientific">Methylobacterium dankookense</name>
    <dbReference type="NCBI Taxonomy" id="560405"/>
    <lineage>
        <taxon>Bacteria</taxon>
        <taxon>Pseudomonadati</taxon>
        <taxon>Pseudomonadota</taxon>
        <taxon>Alphaproteobacteria</taxon>
        <taxon>Hyphomicrobiales</taxon>
        <taxon>Methylobacteriaceae</taxon>
        <taxon>Methylobacterium</taxon>
    </lineage>
</organism>
<gene>
    <name evidence="2" type="ORF">IFDJLNFL_0729</name>
    <name evidence="3" type="ORF">MTDSW087_00741</name>
</gene>
<reference evidence="2" key="2">
    <citation type="journal article" date="2021" name="Front. Microbiol.">
        <title>Comprehensive Comparative Genomics and Phenotyping of Methylobacterium Species.</title>
        <authorList>
            <person name="Alessa O."/>
            <person name="Ogura Y."/>
            <person name="Fujitani Y."/>
            <person name="Takami H."/>
            <person name="Hayashi T."/>
            <person name="Sahin N."/>
            <person name="Tani A."/>
        </authorList>
    </citation>
    <scope>NUCLEOTIDE SEQUENCE</scope>
    <source>
        <strain evidence="2">DSM 22415</strain>
    </source>
</reference>
<feature type="region of interest" description="Disordered" evidence="1">
    <location>
        <begin position="129"/>
        <end position="172"/>
    </location>
</feature>